<protein>
    <recommendedName>
        <fullName evidence="4">DUF3150 domain-containing protein</fullName>
    </recommendedName>
</protein>
<name>A0A518FWC9_9PLAN</name>
<accession>A0A518FWC9</accession>
<evidence type="ECO:0000313" key="3">
    <source>
        <dbReference type="Proteomes" id="UP000320839"/>
    </source>
</evidence>
<sequence length="316" mass="35648">MNHSILEEPQPAASSGRPAEQLRTTMAAARLSFTWLGVRKSLTTVQKNQAADSFGAEGKFLSAGKKLLDTTHPAFKAVTAVRGRAVAYWKGVSLPYPEAGIRLIRQSEITDFDQRMTDFQVELETAVRELDRHFEELKSAAWTRLGDLYDPADYPRSLAGLFELEHDFPAVEPPNYLKQLNPEVYAQECQRVQQRFDEAVQLAEQAFLEELGRLVEHLTERLSGQTDGKPKVFRDTAVSNLTDFFERFQQLNVRSNDQLDALVERAQQIVGGVAPQQLRNNGNLRQQVASQLSGVQSSLEGLLLDRPRRNILRRSQ</sequence>
<organism evidence="2 3">
    <name type="scientific">Gimesia panareensis</name>
    <dbReference type="NCBI Taxonomy" id="2527978"/>
    <lineage>
        <taxon>Bacteria</taxon>
        <taxon>Pseudomonadati</taxon>
        <taxon>Planctomycetota</taxon>
        <taxon>Planctomycetia</taxon>
        <taxon>Planctomycetales</taxon>
        <taxon>Planctomycetaceae</taxon>
        <taxon>Gimesia</taxon>
    </lineage>
</organism>
<dbReference type="OrthoDB" id="247764at2"/>
<dbReference type="EMBL" id="CP036317">
    <property type="protein sequence ID" value="QDV20677.1"/>
    <property type="molecule type" value="Genomic_DNA"/>
</dbReference>
<evidence type="ECO:0008006" key="4">
    <source>
        <dbReference type="Google" id="ProtNLM"/>
    </source>
</evidence>
<evidence type="ECO:0000256" key="1">
    <source>
        <dbReference type="SAM" id="MobiDB-lite"/>
    </source>
</evidence>
<feature type="region of interest" description="Disordered" evidence="1">
    <location>
        <begin position="1"/>
        <end position="21"/>
    </location>
</feature>
<proteinExistence type="predicted"/>
<dbReference type="RefSeq" id="WP_145459003.1">
    <property type="nucleotide sequence ID" value="NZ_CP036317.1"/>
</dbReference>
<dbReference type="Proteomes" id="UP000320839">
    <property type="component" value="Chromosome"/>
</dbReference>
<dbReference type="AlphaFoldDB" id="A0A518FWC9"/>
<reference evidence="2 3" key="1">
    <citation type="submission" date="2019-02" db="EMBL/GenBank/DDBJ databases">
        <title>Deep-cultivation of Planctomycetes and their phenomic and genomic characterization uncovers novel biology.</title>
        <authorList>
            <person name="Wiegand S."/>
            <person name="Jogler M."/>
            <person name="Boedeker C."/>
            <person name="Pinto D."/>
            <person name="Vollmers J."/>
            <person name="Rivas-Marin E."/>
            <person name="Kohn T."/>
            <person name="Peeters S.H."/>
            <person name="Heuer A."/>
            <person name="Rast P."/>
            <person name="Oberbeckmann S."/>
            <person name="Bunk B."/>
            <person name="Jeske O."/>
            <person name="Meyerdierks A."/>
            <person name="Storesund J.E."/>
            <person name="Kallscheuer N."/>
            <person name="Luecker S."/>
            <person name="Lage O.M."/>
            <person name="Pohl T."/>
            <person name="Merkel B.J."/>
            <person name="Hornburger P."/>
            <person name="Mueller R.-W."/>
            <person name="Bruemmer F."/>
            <person name="Labrenz M."/>
            <person name="Spormann A.M."/>
            <person name="Op den Camp H."/>
            <person name="Overmann J."/>
            <person name="Amann R."/>
            <person name="Jetten M.S.M."/>
            <person name="Mascher T."/>
            <person name="Medema M.H."/>
            <person name="Devos D.P."/>
            <person name="Kaster A.-K."/>
            <person name="Ovreas L."/>
            <person name="Rohde M."/>
            <person name="Galperin M.Y."/>
            <person name="Jogler C."/>
        </authorList>
    </citation>
    <scope>NUCLEOTIDE SEQUENCE [LARGE SCALE GENOMIC DNA]</scope>
    <source>
        <strain evidence="2 3">Pan153</strain>
    </source>
</reference>
<evidence type="ECO:0000313" key="2">
    <source>
        <dbReference type="EMBL" id="QDV20677.1"/>
    </source>
</evidence>
<gene>
    <name evidence="2" type="ORF">Pan153_53540</name>
</gene>